<dbReference type="GO" id="GO:0045275">
    <property type="term" value="C:respiratory chain complex III"/>
    <property type="evidence" value="ECO:0007669"/>
    <property type="project" value="InterPro"/>
</dbReference>
<keyword evidence="10 13" id="KW-0472">Membrane</keyword>
<name>A0A8B8L018_ABRPR</name>
<dbReference type="PANTHER" id="PTHR12980:SF10">
    <property type="entry name" value="CYTOCHROME B-C1 COMPLEX SUBUNIT 9"/>
    <property type="match status" value="1"/>
</dbReference>
<evidence type="ECO:0000256" key="2">
    <source>
        <dbReference type="ARBA" id="ARBA00007856"/>
    </source>
</evidence>
<evidence type="ECO:0000256" key="11">
    <source>
        <dbReference type="ARBA" id="ARBA00044247"/>
    </source>
</evidence>
<keyword evidence="7" id="KW-0249">Electron transport</keyword>
<evidence type="ECO:0000256" key="3">
    <source>
        <dbReference type="ARBA" id="ARBA00022448"/>
    </source>
</evidence>
<sequence length="93" mass="10794">MESAARRRGGGIFEGLYKVVMRRNSVYVTFVIAGAFLGERAVDYGVHKLWERNNVGVINLLYSMFNLSLMLWCMYCHIQLVFHNNNHKQTLSH</sequence>
<evidence type="ECO:0000313" key="15">
    <source>
        <dbReference type="RefSeq" id="XP_027349517.1"/>
    </source>
</evidence>
<reference evidence="14" key="1">
    <citation type="journal article" date="2019" name="Toxins">
        <title>Detection of Abrin-Like and Prepropulchellin-Like Toxin Genes and Transcripts Using Whole Genome Sequencing and Full-Length Transcript Sequencing of Abrus precatorius.</title>
        <authorList>
            <person name="Hovde B.T."/>
            <person name="Daligault H.E."/>
            <person name="Hanschen E.R."/>
            <person name="Kunde Y.A."/>
            <person name="Johnson M.B."/>
            <person name="Starkenburg S.R."/>
            <person name="Johnson S.L."/>
        </authorList>
    </citation>
    <scope>NUCLEOTIDE SEQUENCE [LARGE SCALE GENOMIC DNA]</scope>
</reference>
<evidence type="ECO:0000256" key="8">
    <source>
        <dbReference type="ARBA" id="ARBA00022989"/>
    </source>
</evidence>
<keyword evidence="6" id="KW-0999">Mitochondrion inner membrane</keyword>
<dbReference type="RefSeq" id="XP_027349517.1">
    <property type="nucleotide sequence ID" value="XM_027493716.1"/>
</dbReference>
<feature type="transmembrane region" description="Helical" evidence="13">
    <location>
        <begin position="57"/>
        <end position="78"/>
    </location>
</feature>
<evidence type="ECO:0000256" key="4">
    <source>
        <dbReference type="ARBA" id="ARBA00022660"/>
    </source>
</evidence>
<comment type="subcellular location">
    <subcellularLocation>
        <location evidence="1">Mitochondrion inner membrane</location>
        <topology evidence="1">Single-pass membrane protein</topology>
    </subcellularLocation>
</comment>
<keyword evidence="5 13" id="KW-0812">Transmembrane</keyword>
<dbReference type="Pfam" id="PF05365">
    <property type="entry name" value="UCR_UQCRX_QCR9"/>
    <property type="match status" value="1"/>
</dbReference>
<keyword evidence="8 13" id="KW-1133">Transmembrane helix</keyword>
<evidence type="ECO:0000256" key="10">
    <source>
        <dbReference type="ARBA" id="ARBA00023136"/>
    </source>
</evidence>
<reference evidence="15" key="2">
    <citation type="submission" date="2025-08" db="UniProtKB">
        <authorList>
            <consortium name="RefSeq"/>
        </authorList>
    </citation>
    <scope>IDENTIFICATION</scope>
    <source>
        <tissue evidence="15">Young leaves</tissue>
    </source>
</reference>
<accession>A0A8B8L018</accession>
<proteinExistence type="inferred from homology"/>
<keyword evidence="14" id="KW-1185">Reference proteome</keyword>
<organism evidence="14 15">
    <name type="scientific">Abrus precatorius</name>
    <name type="common">Indian licorice</name>
    <name type="synonym">Glycine abrus</name>
    <dbReference type="NCBI Taxonomy" id="3816"/>
    <lineage>
        <taxon>Eukaryota</taxon>
        <taxon>Viridiplantae</taxon>
        <taxon>Streptophyta</taxon>
        <taxon>Embryophyta</taxon>
        <taxon>Tracheophyta</taxon>
        <taxon>Spermatophyta</taxon>
        <taxon>Magnoliopsida</taxon>
        <taxon>eudicotyledons</taxon>
        <taxon>Gunneridae</taxon>
        <taxon>Pentapetalae</taxon>
        <taxon>rosids</taxon>
        <taxon>fabids</taxon>
        <taxon>Fabales</taxon>
        <taxon>Fabaceae</taxon>
        <taxon>Papilionoideae</taxon>
        <taxon>50 kb inversion clade</taxon>
        <taxon>NPAAA clade</taxon>
        <taxon>indigoferoid/millettioid clade</taxon>
        <taxon>Abreae</taxon>
        <taxon>Abrus</taxon>
    </lineage>
</organism>
<keyword evidence="3" id="KW-0813">Transport</keyword>
<evidence type="ECO:0000256" key="12">
    <source>
        <dbReference type="ARBA" id="ARBA00076299"/>
    </source>
</evidence>
<feature type="transmembrane region" description="Helical" evidence="13">
    <location>
        <begin position="20"/>
        <end position="37"/>
    </location>
</feature>
<keyword evidence="9" id="KW-0496">Mitochondrion</keyword>
<gene>
    <name evidence="15" type="primary">LOC113861102</name>
</gene>
<evidence type="ECO:0000256" key="5">
    <source>
        <dbReference type="ARBA" id="ARBA00022692"/>
    </source>
</evidence>
<evidence type="ECO:0000256" key="6">
    <source>
        <dbReference type="ARBA" id="ARBA00022792"/>
    </source>
</evidence>
<keyword evidence="4" id="KW-0679">Respiratory chain</keyword>
<dbReference type="FunFam" id="1.20.5.260:FF:000002">
    <property type="entry name" value="cytochrome b-c1 complex subunit 9"/>
    <property type="match status" value="1"/>
</dbReference>
<evidence type="ECO:0000256" key="13">
    <source>
        <dbReference type="SAM" id="Phobius"/>
    </source>
</evidence>
<dbReference type="AlphaFoldDB" id="A0A8B8L018"/>
<dbReference type="SUPFAM" id="SSF81514">
    <property type="entry name" value="Subunit X (non-heme 7 kDa protein) of cytochrome bc1 complex (Ubiquinol-cytochrome c reductase)"/>
    <property type="match status" value="1"/>
</dbReference>
<dbReference type="GO" id="GO:0005743">
    <property type="term" value="C:mitochondrial inner membrane"/>
    <property type="evidence" value="ECO:0007669"/>
    <property type="project" value="UniProtKB-SubCell"/>
</dbReference>
<dbReference type="GO" id="GO:0006122">
    <property type="term" value="P:mitochondrial electron transport, ubiquinol to cytochrome c"/>
    <property type="evidence" value="ECO:0007669"/>
    <property type="project" value="InterPro"/>
</dbReference>
<dbReference type="InterPro" id="IPR036656">
    <property type="entry name" value="QCR9_sf"/>
</dbReference>
<dbReference type="PANTHER" id="PTHR12980">
    <property type="entry name" value="UBIQUINOL-CYTOCHROME C REDUCTASE COMPLEX, SUBUNIT X"/>
    <property type="match status" value="1"/>
</dbReference>
<dbReference type="OrthoDB" id="44067at2759"/>
<protein>
    <recommendedName>
        <fullName evidence="11">Complex III subunit 9</fullName>
    </recommendedName>
    <alternativeName>
        <fullName evidence="12">Complex III subunit X</fullName>
    </alternativeName>
</protein>
<dbReference type="InterPro" id="IPR008027">
    <property type="entry name" value="QCR9"/>
</dbReference>
<evidence type="ECO:0000256" key="1">
    <source>
        <dbReference type="ARBA" id="ARBA00004434"/>
    </source>
</evidence>
<evidence type="ECO:0000313" key="14">
    <source>
        <dbReference type="Proteomes" id="UP000694853"/>
    </source>
</evidence>
<comment type="similarity">
    <text evidence="2">Belongs to the UQCR10/QCR9 family.</text>
</comment>
<dbReference type="Gene3D" id="1.20.5.260">
    <property type="entry name" value="Cytochrome b-c1 complex subunit 9"/>
    <property type="match status" value="1"/>
</dbReference>
<dbReference type="GeneID" id="113861102"/>
<evidence type="ECO:0000256" key="9">
    <source>
        <dbReference type="ARBA" id="ARBA00023128"/>
    </source>
</evidence>
<dbReference type="Proteomes" id="UP000694853">
    <property type="component" value="Unplaced"/>
</dbReference>
<evidence type="ECO:0000256" key="7">
    <source>
        <dbReference type="ARBA" id="ARBA00022982"/>
    </source>
</evidence>
<dbReference type="KEGG" id="aprc:113861102"/>